<reference evidence="2 3" key="3">
    <citation type="journal article" date="2013" name="Rice">
        <title>Improvement of the Oryza sativa Nipponbare reference genome using next generation sequence and optical map data.</title>
        <authorList>
            <person name="Kawahara Y."/>
            <person name="de la Bastide M."/>
            <person name="Hamilton J.P."/>
            <person name="Kanamori H."/>
            <person name="McCombie W.R."/>
            <person name="Ouyang S."/>
            <person name="Schwartz D.C."/>
            <person name="Tanaka T."/>
            <person name="Wu J."/>
            <person name="Zhou S."/>
            <person name="Childs K.L."/>
            <person name="Davidson R.M."/>
            <person name="Lin H."/>
            <person name="Quesada-Ocampo L."/>
            <person name="Vaillancourt B."/>
            <person name="Sakai H."/>
            <person name="Lee S.S."/>
            <person name="Kim J."/>
            <person name="Numa H."/>
            <person name="Itoh T."/>
            <person name="Buell C.R."/>
            <person name="Matsumoto T."/>
        </authorList>
    </citation>
    <scope>NUCLEOTIDE SEQUENCE [LARGE SCALE GENOMIC DNA]</scope>
    <source>
        <strain evidence="3">cv. Nipponbare</strain>
    </source>
</reference>
<name>A0A0P0WPN1_ORYSJ</name>
<evidence type="ECO:0000313" key="2">
    <source>
        <dbReference type="EMBL" id="BAS94984.1"/>
    </source>
</evidence>
<dbReference type="Gramene" id="Os05t0525701-00">
    <property type="protein sequence ID" value="Os05t0525701-00"/>
    <property type="gene ID" value="Os05g0525701"/>
</dbReference>
<keyword evidence="3" id="KW-1185">Reference proteome</keyword>
<feature type="transmembrane region" description="Helical" evidence="1">
    <location>
        <begin position="20"/>
        <end position="38"/>
    </location>
</feature>
<reference evidence="3" key="1">
    <citation type="journal article" date="2005" name="Nature">
        <title>The map-based sequence of the rice genome.</title>
        <authorList>
            <consortium name="International rice genome sequencing project (IRGSP)"/>
            <person name="Matsumoto T."/>
            <person name="Wu J."/>
            <person name="Kanamori H."/>
            <person name="Katayose Y."/>
            <person name="Fujisawa M."/>
            <person name="Namiki N."/>
            <person name="Mizuno H."/>
            <person name="Yamamoto K."/>
            <person name="Antonio B.A."/>
            <person name="Baba T."/>
            <person name="Sakata K."/>
            <person name="Nagamura Y."/>
            <person name="Aoki H."/>
            <person name="Arikawa K."/>
            <person name="Arita K."/>
            <person name="Bito T."/>
            <person name="Chiden Y."/>
            <person name="Fujitsuka N."/>
            <person name="Fukunaka R."/>
            <person name="Hamada M."/>
            <person name="Harada C."/>
            <person name="Hayashi A."/>
            <person name="Hijishita S."/>
            <person name="Honda M."/>
            <person name="Hosokawa S."/>
            <person name="Ichikawa Y."/>
            <person name="Idonuma A."/>
            <person name="Iijima M."/>
            <person name="Ikeda M."/>
            <person name="Ikeno M."/>
            <person name="Ito K."/>
            <person name="Ito S."/>
            <person name="Ito T."/>
            <person name="Ito Y."/>
            <person name="Ito Y."/>
            <person name="Iwabuchi A."/>
            <person name="Kamiya K."/>
            <person name="Karasawa W."/>
            <person name="Kurita K."/>
            <person name="Katagiri S."/>
            <person name="Kikuta A."/>
            <person name="Kobayashi H."/>
            <person name="Kobayashi N."/>
            <person name="Machita K."/>
            <person name="Maehara T."/>
            <person name="Masukawa M."/>
            <person name="Mizubayashi T."/>
            <person name="Mukai Y."/>
            <person name="Nagasaki H."/>
            <person name="Nagata Y."/>
            <person name="Naito S."/>
            <person name="Nakashima M."/>
            <person name="Nakama Y."/>
            <person name="Nakamichi Y."/>
            <person name="Nakamura M."/>
            <person name="Meguro A."/>
            <person name="Negishi M."/>
            <person name="Ohta I."/>
            <person name="Ohta T."/>
            <person name="Okamoto M."/>
            <person name="Ono N."/>
            <person name="Saji S."/>
            <person name="Sakaguchi M."/>
            <person name="Sakai K."/>
            <person name="Shibata M."/>
            <person name="Shimokawa T."/>
            <person name="Song J."/>
            <person name="Takazaki Y."/>
            <person name="Terasawa K."/>
            <person name="Tsugane M."/>
            <person name="Tsuji K."/>
            <person name="Ueda S."/>
            <person name="Waki K."/>
            <person name="Yamagata H."/>
            <person name="Yamamoto M."/>
            <person name="Yamamoto S."/>
            <person name="Yamane H."/>
            <person name="Yoshiki S."/>
            <person name="Yoshihara R."/>
            <person name="Yukawa K."/>
            <person name="Zhong H."/>
            <person name="Yano M."/>
            <person name="Yuan Q."/>
            <person name="Ouyang S."/>
            <person name="Liu J."/>
            <person name="Jones K.M."/>
            <person name="Gansberger K."/>
            <person name="Moffat K."/>
            <person name="Hill J."/>
            <person name="Bera J."/>
            <person name="Fadrosh D."/>
            <person name="Jin S."/>
            <person name="Johri S."/>
            <person name="Kim M."/>
            <person name="Overton L."/>
            <person name="Reardon M."/>
            <person name="Tsitrin T."/>
            <person name="Vuong H."/>
            <person name="Weaver B."/>
            <person name="Ciecko A."/>
            <person name="Tallon L."/>
            <person name="Jackson J."/>
            <person name="Pai G."/>
            <person name="Aken S.V."/>
            <person name="Utterback T."/>
            <person name="Reidmuller S."/>
            <person name="Feldblyum T."/>
            <person name="Hsiao J."/>
            <person name="Zismann V."/>
            <person name="Iobst S."/>
            <person name="de Vazeille A.R."/>
            <person name="Buell C.R."/>
            <person name="Ying K."/>
            <person name="Li Y."/>
            <person name="Lu T."/>
            <person name="Huang Y."/>
            <person name="Zhao Q."/>
            <person name="Feng Q."/>
            <person name="Zhang L."/>
            <person name="Zhu J."/>
            <person name="Weng Q."/>
            <person name="Mu J."/>
            <person name="Lu Y."/>
            <person name="Fan D."/>
            <person name="Liu Y."/>
            <person name="Guan J."/>
            <person name="Zhang Y."/>
            <person name="Yu S."/>
            <person name="Liu X."/>
            <person name="Zhang Y."/>
            <person name="Hong G."/>
            <person name="Han B."/>
            <person name="Choisne N."/>
            <person name="Demange N."/>
            <person name="Orjeda G."/>
            <person name="Samain S."/>
            <person name="Cattolico L."/>
            <person name="Pelletier E."/>
            <person name="Couloux A."/>
            <person name="Segurens B."/>
            <person name="Wincker P."/>
            <person name="D'Hont A."/>
            <person name="Scarpelli C."/>
            <person name="Weissenbach J."/>
            <person name="Salanoubat M."/>
            <person name="Quetier F."/>
            <person name="Yu Y."/>
            <person name="Kim H.R."/>
            <person name="Rambo T."/>
            <person name="Currie J."/>
            <person name="Collura K."/>
            <person name="Luo M."/>
            <person name="Yang T."/>
            <person name="Ammiraju J.S.S."/>
            <person name="Engler F."/>
            <person name="Soderlund C."/>
            <person name="Wing R.A."/>
            <person name="Palmer L.E."/>
            <person name="de la Bastide M."/>
            <person name="Spiegel L."/>
            <person name="Nascimento L."/>
            <person name="Zutavern T."/>
            <person name="O'Shaughnessy A."/>
            <person name="Dike S."/>
            <person name="Dedhia N."/>
            <person name="Preston R."/>
            <person name="Balija V."/>
            <person name="McCombie W.R."/>
            <person name="Chow T."/>
            <person name="Chen H."/>
            <person name="Chung M."/>
            <person name="Chen C."/>
            <person name="Shaw J."/>
            <person name="Wu H."/>
            <person name="Hsiao K."/>
            <person name="Chao Y."/>
            <person name="Chu M."/>
            <person name="Cheng C."/>
            <person name="Hour A."/>
            <person name="Lee P."/>
            <person name="Lin S."/>
            <person name="Lin Y."/>
            <person name="Liou J."/>
            <person name="Liu S."/>
            <person name="Hsing Y."/>
            <person name="Raghuvanshi S."/>
            <person name="Mohanty A."/>
            <person name="Bharti A.K."/>
            <person name="Gaur A."/>
            <person name="Gupta V."/>
            <person name="Kumar D."/>
            <person name="Ravi V."/>
            <person name="Vij S."/>
            <person name="Kapur A."/>
            <person name="Khurana P."/>
            <person name="Khurana P."/>
            <person name="Khurana J.P."/>
            <person name="Tyagi A.K."/>
            <person name="Gaikwad K."/>
            <person name="Singh A."/>
            <person name="Dalal V."/>
            <person name="Srivastava S."/>
            <person name="Dixit A."/>
            <person name="Pal A.K."/>
            <person name="Ghazi I.A."/>
            <person name="Yadav M."/>
            <person name="Pandit A."/>
            <person name="Bhargava A."/>
            <person name="Sureshbabu K."/>
            <person name="Batra K."/>
            <person name="Sharma T.R."/>
            <person name="Mohapatra T."/>
            <person name="Singh N.K."/>
            <person name="Messing J."/>
            <person name="Nelson A.B."/>
            <person name="Fuks G."/>
            <person name="Kavchok S."/>
            <person name="Keizer G."/>
            <person name="Linton E."/>
            <person name="Llaca V."/>
            <person name="Song R."/>
            <person name="Tanyolac B."/>
            <person name="Young S."/>
            <person name="Ho-Il K."/>
            <person name="Hahn J.H."/>
            <person name="Sangsakoo G."/>
            <person name="Vanavichit A."/>
            <person name="de Mattos Luiz.A.T."/>
            <person name="Zimmer P.D."/>
            <person name="Malone G."/>
            <person name="Dellagostin O."/>
            <person name="de Oliveira A.C."/>
            <person name="Bevan M."/>
            <person name="Bancroft I."/>
            <person name="Minx P."/>
            <person name="Cordum H."/>
            <person name="Wilson R."/>
            <person name="Cheng Z."/>
            <person name="Jin W."/>
            <person name="Jiang J."/>
            <person name="Leong S.A."/>
            <person name="Iwama H."/>
            <person name="Gojobori T."/>
            <person name="Itoh T."/>
            <person name="Niimura Y."/>
            <person name="Fujii Y."/>
            <person name="Habara T."/>
            <person name="Sakai H."/>
            <person name="Sato Y."/>
            <person name="Wilson G."/>
            <person name="Kumar K."/>
            <person name="McCouch S."/>
            <person name="Juretic N."/>
            <person name="Hoen D."/>
            <person name="Wright S."/>
            <person name="Bruskiewich R."/>
            <person name="Bureau T."/>
            <person name="Miyao A."/>
            <person name="Hirochika H."/>
            <person name="Nishikawa T."/>
            <person name="Kadowaki K."/>
            <person name="Sugiura M."/>
            <person name="Burr B."/>
            <person name="Sasaki T."/>
        </authorList>
    </citation>
    <scope>NUCLEOTIDE SEQUENCE [LARGE SCALE GENOMIC DNA]</scope>
    <source>
        <strain evidence="3">cv. Nipponbare</strain>
    </source>
</reference>
<dbReference type="Proteomes" id="UP000059680">
    <property type="component" value="Chromosome 5"/>
</dbReference>
<dbReference type="InParanoid" id="A0A0P0WPN1"/>
<accession>A0A0P0WPN1</accession>
<keyword evidence="1" id="KW-0472">Membrane</keyword>
<sequence>MFTSTTPSMLPRARRCRVHWMIVVGSGSFIMGGCPVITSSNTTPKLYTSIFSETCRAISILGCKVAICANHPDCGYMCVTVAFKSRCQAKIGNLGLKICIQQDVR</sequence>
<organism evidence="2 3">
    <name type="scientific">Oryza sativa subsp. japonica</name>
    <name type="common">Rice</name>
    <dbReference type="NCBI Taxonomy" id="39947"/>
    <lineage>
        <taxon>Eukaryota</taxon>
        <taxon>Viridiplantae</taxon>
        <taxon>Streptophyta</taxon>
        <taxon>Embryophyta</taxon>
        <taxon>Tracheophyta</taxon>
        <taxon>Spermatophyta</taxon>
        <taxon>Magnoliopsida</taxon>
        <taxon>Liliopsida</taxon>
        <taxon>Poales</taxon>
        <taxon>Poaceae</taxon>
        <taxon>BOP clade</taxon>
        <taxon>Oryzoideae</taxon>
        <taxon>Oryzeae</taxon>
        <taxon>Oryzinae</taxon>
        <taxon>Oryza</taxon>
        <taxon>Oryza sativa</taxon>
    </lineage>
</organism>
<keyword evidence="1" id="KW-1133">Transmembrane helix</keyword>
<keyword evidence="1" id="KW-0812">Transmembrane</keyword>
<evidence type="ECO:0000313" key="3">
    <source>
        <dbReference type="Proteomes" id="UP000059680"/>
    </source>
</evidence>
<gene>
    <name evidence="2" type="ordered locus">Os05g0525701</name>
    <name evidence="2" type="ORF">OSNPB_050525701</name>
</gene>
<reference evidence="2 3" key="2">
    <citation type="journal article" date="2013" name="Plant Cell Physiol.">
        <title>Rice Annotation Project Database (RAP-DB): an integrative and interactive database for rice genomics.</title>
        <authorList>
            <person name="Sakai H."/>
            <person name="Lee S.S."/>
            <person name="Tanaka T."/>
            <person name="Numa H."/>
            <person name="Kim J."/>
            <person name="Kawahara Y."/>
            <person name="Wakimoto H."/>
            <person name="Yang C.C."/>
            <person name="Iwamoto M."/>
            <person name="Abe T."/>
            <person name="Yamada Y."/>
            <person name="Muto A."/>
            <person name="Inokuchi H."/>
            <person name="Ikemura T."/>
            <person name="Matsumoto T."/>
            <person name="Sasaki T."/>
            <person name="Itoh T."/>
        </authorList>
    </citation>
    <scope>NUCLEOTIDE SEQUENCE [LARGE SCALE GENOMIC DNA]</scope>
    <source>
        <strain evidence="3">cv. Nipponbare</strain>
    </source>
</reference>
<dbReference type="EMBL" id="AP014961">
    <property type="protein sequence ID" value="BAS94984.1"/>
    <property type="molecule type" value="Genomic_DNA"/>
</dbReference>
<dbReference type="PaxDb" id="39947-A0A0P0WPN1"/>
<protein>
    <submittedName>
        <fullName evidence="2">Os05g0525701 protein</fullName>
    </submittedName>
</protein>
<proteinExistence type="predicted"/>
<evidence type="ECO:0000256" key="1">
    <source>
        <dbReference type="SAM" id="Phobius"/>
    </source>
</evidence>
<dbReference type="AlphaFoldDB" id="A0A0P0WPN1"/>